<name>A0A5C6UCT9_9SPHN</name>
<protein>
    <submittedName>
        <fullName evidence="1">Uncharacterized protein</fullName>
    </submittedName>
</protein>
<evidence type="ECO:0000313" key="1">
    <source>
        <dbReference type="EMBL" id="TXC70474.1"/>
    </source>
</evidence>
<dbReference type="Proteomes" id="UP000321250">
    <property type="component" value="Unassembled WGS sequence"/>
</dbReference>
<dbReference type="RefSeq" id="WP_147080704.1">
    <property type="nucleotide sequence ID" value="NZ_VOQR01000001.1"/>
</dbReference>
<proteinExistence type="predicted"/>
<reference evidence="1 2" key="1">
    <citation type="journal article" date="2013" name="Antonie Van Leeuwenhoek">
        <title>Sphingomonas ginsenosidivorax sp. nov., with the ability to transform ginsenosides.</title>
        <authorList>
            <person name="Jin X.F."/>
            <person name="Kim J.K."/>
            <person name="Liu Q.M."/>
            <person name="Kang M.S."/>
            <person name="He D."/>
            <person name="Jin F.X."/>
            <person name="Kim S.C."/>
            <person name="Im W.T."/>
        </authorList>
    </citation>
    <scope>NUCLEOTIDE SEQUENCE [LARGE SCALE GENOMIC DNA]</scope>
    <source>
        <strain evidence="1 2">KHI67</strain>
    </source>
</reference>
<dbReference type="AlphaFoldDB" id="A0A5C6UCT9"/>
<evidence type="ECO:0000313" key="2">
    <source>
        <dbReference type="Proteomes" id="UP000321250"/>
    </source>
</evidence>
<organism evidence="1 2">
    <name type="scientific">Sphingomonas ginsenosidivorax</name>
    <dbReference type="NCBI Taxonomy" id="862135"/>
    <lineage>
        <taxon>Bacteria</taxon>
        <taxon>Pseudomonadati</taxon>
        <taxon>Pseudomonadota</taxon>
        <taxon>Alphaproteobacteria</taxon>
        <taxon>Sphingomonadales</taxon>
        <taxon>Sphingomonadaceae</taxon>
        <taxon>Sphingomonas</taxon>
    </lineage>
</organism>
<keyword evidence="2" id="KW-1185">Reference proteome</keyword>
<sequence length="71" mass="7611">MKRRVSVRGQHVEVYAEQTEPGVWKATGEFAGKAWSITGNSANRAVSDWAVAVSRLDAPAASQDEPTPVAD</sequence>
<gene>
    <name evidence="1" type="ORF">FSB78_05595</name>
</gene>
<dbReference type="EMBL" id="VOQR01000001">
    <property type="protein sequence ID" value="TXC70474.1"/>
    <property type="molecule type" value="Genomic_DNA"/>
</dbReference>
<dbReference type="OrthoDB" id="9941886at2"/>
<comment type="caution">
    <text evidence="1">The sequence shown here is derived from an EMBL/GenBank/DDBJ whole genome shotgun (WGS) entry which is preliminary data.</text>
</comment>
<accession>A0A5C6UCT9</accession>